<evidence type="ECO:0000256" key="2">
    <source>
        <dbReference type="ARBA" id="ARBA00022598"/>
    </source>
</evidence>
<dbReference type="GO" id="GO:0008033">
    <property type="term" value="P:tRNA processing"/>
    <property type="evidence" value="ECO:0007669"/>
    <property type="project" value="UniProtKB-KW"/>
</dbReference>
<sequence length="375" mass="44293">MLFGYKNPNNYLDLDSNSDVDLKLKLENKLTHFKNVLQLVPQKEVIIRNQNYDISNEVILTVMNFCERNQNTSKKFIVSLSGGVDSMVLISILKFLDYDLVGCHINYNNREETSDEQNFLEYWCNTNSIKLYVKNIVNLKRKNSKRSDYEYESKKIRFDFYKEVMEKEGLDCILLAHHKDDIIENIFANVCRGRYILDLAVIKEQSVINNVTIMRPLIDLYKSSIYEFASSYEVPYFKDTTPEWSVRGKFRNKIYPLLEDTFSYNIKSNLLGLSKQSYEWNELVMGQIIQPFLESIVYEETKCVFNVEKYNTHPLCFWNIVFMKVFYYYNKNCPSRKSIQVFMNSIKTKNVCTITLSDKCLCKNKNNTITIEFDV</sequence>
<dbReference type="Gene3D" id="3.40.50.620">
    <property type="entry name" value="HUPs"/>
    <property type="match status" value="1"/>
</dbReference>
<dbReference type="GO" id="GO:0005524">
    <property type="term" value="F:ATP binding"/>
    <property type="evidence" value="ECO:0007669"/>
    <property type="project" value="UniProtKB-KW"/>
</dbReference>
<evidence type="ECO:0000256" key="1">
    <source>
        <dbReference type="ARBA" id="ARBA00013267"/>
    </source>
</evidence>
<evidence type="ECO:0000256" key="5">
    <source>
        <dbReference type="ARBA" id="ARBA00022840"/>
    </source>
</evidence>
<dbReference type="HAMAP" id="MF_01161">
    <property type="entry name" value="tRNA_Ile_lys_synt"/>
    <property type="match status" value="1"/>
</dbReference>
<dbReference type="CDD" id="cd01992">
    <property type="entry name" value="TilS_N"/>
    <property type="match status" value="1"/>
</dbReference>
<keyword evidence="4" id="KW-0547">Nucleotide-binding</keyword>
<dbReference type="PANTHER" id="PTHR43033">
    <property type="entry name" value="TRNA(ILE)-LYSIDINE SYNTHASE-RELATED"/>
    <property type="match status" value="1"/>
</dbReference>
<protein>
    <recommendedName>
        <fullName evidence="1">tRNA(Ile)-lysidine synthetase</fullName>
        <ecNumber evidence="1">6.3.4.19</ecNumber>
    </recommendedName>
</protein>
<keyword evidence="5" id="KW-0067">ATP-binding</keyword>
<organism evidence="8">
    <name type="scientific">viral metagenome</name>
    <dbReference type="NCBI Taxonomy" id="1070528"/>
    <lineage>
        <taxon>unclassified sequences</taxon>
        <taxon>metagenomes</taxon>
        <taxon>organismal metagenomes</taxon>
    </lineage>
</organism>
<proteinExistence type="inferred from homology"/>
<dbReference type="InterPro" id="IPR012094">
    <property type="entry name" value="tRNA_Ile_lys_synt"/>
</dbReference>
<evidence type="ECO:0000259" key="7">
    <source>
        <dbReference type="Pfam" id="PF01171"/>
    </source>
</evidence>
<comment type="catalytic activity">
    <reaction evidence="6">
        <text>cytidine(34) in tRNA(Ile2) + L-lysine + ATP = lysidine(34) in tRNA(Ile2) + AMP + diphosphate + H(+)</text>
        <dbReference type="Rhea" id="RHEA:43744"/>
        <dbReference type="Rhea" id="RHEA-COMP:10625"/>
        <dbReference type="Rhea" id="RHEA-COMP:10670"/>
        <dbReference type="ChEBI" id="CHEBI:15378"/>
        <dbReference type="ChEBI" id="CHEBI:30616"/>
        <dbReference type="ChEBI" id="CHEBI:32551"/>
        <dbReference type="ChEBI" id="CHEBI:33019"/>
        <dbReference type="ChEBI" id="CHEBI:82748"/>
        <dbReference type="ChEBI" id="CHEBI:83665"/>
        <dbReference type="ChEBI" id="CHEBI:456215"/>
        <dbReference type="EC" id="6.3.4.19"/>
    </reaction>
</comment>
<keyword evidence="3" id="KW-0819">tRNA processing</keyword>
<dbReference type="EC" id="6.3.4.19" evidence="1"/>
<name>A0A6C0H3R8_9ZZZZ</name>
<dbReference type="InterPro" id="IPR011063">
    <property type="entry name" value="TilS/TtcA_N"/>
</dbReference>
<evidence type="ECO:0000256" key="4">
    <source>
        <dbReference type="ARBA" id="ARBA00022741"/>
    </source>
</evidence>
<dbReference type="InterPro" id="IPR014729">
    <property type="entry name" value="Rossmann-like_a/b/a_fold"/>
</dbReference>
<reference evidence="8" key="1">
    <citation type="journal article" date="2020" name="Nature">
        <title>Giant virus diversity and host interactions through global metagenomics.</title>
        <authorList>
            <person name="Schulz F."/>
            <person name="Roux S."/>
            <person name="Paez-Espino D."/>
            <person name="Jungbluth S."/>
            <person name="Walsh D.A."/>
            <person name="Denef V.J."/>
            <person name="McMahon K.D."/>
            <person name="Konstantinidis K.T."/>
            <person name="Eloe-Fadrosh E.A."/>
            <person name="Kyrpides N.C."/>
            <person name="Woyke T."/>
        </authorList>
    </citation>
    <scope>NUCLEOTIDE SEQUENCE</scope>
    <source>
        <strain evidence="8">GVMAG-M-3300023179-63</strain>
    </source>
</reference>
<dbReference type="SUPFAM" id="SSF52402">
    <property type="entry name" value="Adenine nucleotide alpha hydrolases-like"/>
    <property type="match status" value="1"/>
</dbReference>
<evidence type="ECO:0000256" key="3">
    <source>
        <dbReference type="ARBA" id="ARBA00022694"/>
    </source>
</evidence>
<dbReference type="InterPro" id="IPR012795">
    <property type="entry name" value="tRNA_Ile_lys_synt_N"/>
</dbReference>
<evidence type="ECO:0000256" key="6">
    <source>
        <dbReference type="ARBA" id="ARBA00048539"/>
    </source>
</evidence>
<dbReference type="NCBIfam" id="TIGR02432">
    <property type="entry name" value="lysidine_TilS_N"/>
    <property type="match status" value="1"/>
</dbReference>
<feature type="domain" description="tRNA(Ile)-lysidine/2-thiocytidine synthase N-terminal" evidence="7">
    <location>
        <begin position="75"/>
        <end position="242"/>
    </location>
</feature>
<dbReference type="GO" id="GO:0032267">
    <property type="term" value="F:tRNA(Ile)-lysidine synthase activity"/>
    <property type="evidence" value="ECO:0007669"/>
    <property type="project" value="UniProtKB-EC"/>
</dbReference>
<evidence type="ECO:0000313" key="8">
    <source>
        <dbReference type="EMBL" id="QHT75089.1"/>
    </source>
</evidence>
<keyword evidence="2" id="KW-0436">Ligase</keyword>
<accession>A0A6C0H3R8</accession>
<dbReference type="PANTHER" id="PTHR43033:SF3">
    <property type="entry name" value="TRNA(ILE)-LYSIDINE SYNTHETASE"/>
    <property type="match status" value="1"/>
</dbReference>
<dbReference type="AlphaFoldDB" id="A0A6C0H3R8"/>
<dbReference type="Pfam" id="PF01171">
    <property type="entry name" value="ATP_bind_3"/>
    <property type="match status" value="1"/>
</dbReference>
<dbReference type="EMBL" id="MN739863">
    <property type="protein sequence ID" value="QHT75089.1"/>
    <property type="molecule type" value="Genomic_DNA"/>
</dbReference>